<sequence>LKAIVYFNPYRPGLKHRLTVKLKFWSISESNTKLQNLMEMLNEIQSMGSQHMKNTLEDNNQVDLAVEF</sequence>
<keyword evidence="3" id="KW-0675">Receptor</keyword>
<protein>
    <submittedName>
        <fullName evidence="4">Uncharacterized protein</fullName>
    </submittedName>
</protein>
<dbReference type="EMBL" id="CAJPVJ010004254">
    <property type="protein sequence ID" value="CAG2168430.1"/>
    <property type="molecule type" value="Genomic_DNA"/>
</dbReference>
<dbReference type="SUPFAM" id="SSF48508">
    <property type="entry name" value="Nuclear receptor ligand-binding domain"/>
    <property type="match status" value="1"/>
</dbReference>
<feature type="non-terminal residue" evidence="4">
    <location>
        <position position="1"/>
    </location>
</feature>
<evidence type="ECO:0000313" key="5">
    <source>
        <dbReference type="Proteomes" id="UP000728032"/>
    </source>
</evidence>
<dbReference type="EMBL" id="OC919079">
    <property type="protein sequence ID" value="CAD7650654.1"/>
    <property type="molecule type" value="Genomic_DNA"/>
</dbReference>
<proteinExistence type="predicted"/>
<reference evidence="4" key="1">
    <citation type="submission" date="2020-11" db="EMBL/GenBank/DDBJ databases">
        <authorList>
            <person name="Tran Van P."/>
        </authorList>
    </citation>
    <scope>NUCLEOTIDE SEQUENCE</scope>
</reference>
<keyword evidence="5" id="KW-1185">Reference proteome</keyword>
<dbReference type="InterPro" id="IPR035500">
    <property type="entry name" value="NHR-like_dom_sf"/>
</dbReference>
<evidence type="ECO:0000256" key="1">
    <source>
        <dbReference type="ARBA" id="ARBA00023015"/>
    </source>
</evidence>
<evidence type="ECO:0000256" key="2">
    <source>
        <dbReference type="ARBA" id="ARBA00023163"/>
    </source>
</evidence>
<dbReference type="Proteomes" id="UP000728032">
    <property type="component" value="Unassembled WGS sequence"/>
</dbReference>
<keyword evidence="2" id="KW-0804">Transcription</keyword>
<keyword evidence="1" id="KW-0805">Transcription regulation</keyword>
<evidence type="ECO:0000256" key="3">
    <source>
        <dbReference type="ARBA" id="ARBA00023170"/>
    </source>
</evidence>
<organism evidence="4">
    <name type="scientific">Oppiella nova</name>
    <dbReference type="NCBI Taxonomy" id="334625"/>
    <lineage>
        <taxon>Eukaryota</taxon>
        <taxon>Metazoa</taxon>
        <taxon>Ecdysozoa</taxon>
        <taxon>Arthropoda</taxon>
        <taxon>Chelicerata</taxon>
        <taxon>Arachnida</taxon>
        <taxon>Acari</taxon>
        <taxon>Acariformes</taxon>
        <taxon>Sarcoptiformes</taxon>
        <taxon>Oribatida</taxon>
        <taxon>Brachypylina</taxon>
        <taxon>Oppioidea</taxon>
        <taxon>Oppiidae</taxon>
        <taxon>Oppiella</taxon>
    </lineage>
</organism>
<gene>
    <name evidence="4" type="ORF">ONB1V03_LOCUS7920</name>
</gene>
<accession>A0A7R9QLN4</accession>
<name>A0A7R9QLN4_9ACAR</name>
<dbReference type="AlphaFoldDB" id="A0A7R9QLN4"/>
<evidence type="ECO:0000313" key="4">
    <source>
        <dbReference type="EMBL" id="CAD7650654.1"/>
    </source>
</evidence>